<gene>
    <name evidence="5" type="ORF">NAEGRDRAFT_53987</name>
</gene>
<dbReference type="SMART" id="SM00298">
    <property type="entry name" value="CHROMO"/>
    <property type="match status" value="1"/>
</dbReference>
<dbReference type="InterPro" id="IPR000953">
    <property type="entry name" value="Chromo/chromo_shadow_dom"/>
</dbReference>
<evidence type="ECO:0000259" key="4">
    <source>
        <dbReference type="PROSITE" id="PS50013"/>
    </source>
</evidence>
<dbReference type="RefSeq" id="XP_002669851.1">
    <property type="nucleotide sequence ID" value="XM_002669805.1"/>
</dbReference>
<feature type="compositionally biased region" description="Low complexity" evidence="3">
    <location>
        <begin position="1018"/>
        <end position="1028"/>
    </location>
</feature>
<keyword evidence="2" id="KW-0539">Nucleus</keyword>
<feature type="compositionally biased region" description="Polar residues" evidence="3">
    <location>
        <begin position="853"/>
        <end position="862"/>
    </location>
</feature>
<sequence length="1170" mass="128269">MVEEDECIYDAEFILAKRYERGKPLYLVKWANYPFDDCTWESYENVTLNGVMTIVEEFEARQSEIATCINSIKSEQESTTSDSPLSSPERSSTDDIGSSSTDNVSPKFPQHHQPQASSSSSSKKEPQRKKQNAKQKETRKETKKKEVKESKKKANSEVKKRKKLVMDDEDSTSEEENQDSKKIKLTKTDTTTGSSSQQPNLVNIPKEDSNPLSKVKKKPQTEVGSVKQPPFKIPKRNIVTAAKTQSDQPAEQRPLSTISIPRLNRSNAVEAVKIPPNSINGQQIPPTSNPTPTNSSMSLPPSNSSTINSSFGNNAFTTGVNNGVSNTSTTIGSSLVTNPITQTTSPQFKLPPGSSTFVPVDPRLNTFPSDPRLRDPRYLTQFSQGTITNPPTHTTPLFTAPISPSEVGKTVASAHNIVDTQGPVVNNQQYIPPRSPTEMGSKPTSFRSNTPFVAPISPSEARKSSPHTTIRNNEIFNPPISNSGTNSSSSFTQNRFNTINVPSSSSSYTAPRSPSENTPSANFRNVSPPSQIDTTSKIFNSAQSSSSSYVVPRSPSETTSSTSSNSATKYSGSSYTAPRSPSEMNAISTRFNSDNTQKISTYVAPLSPSESGSNFRAFKNISPLNETKPSSTTTPTSRGGGGGIAAFMQQHTKAKEDKENKFEEDKQRFLAKQSTKEERTPNIVPSATTVSPTVSTKTTETKPSSTTTPTSRGGGGGIAAFMQQHTKSQQDREQRYLENRNKFLSSKGIDPSEVPLEEPKNKKKHQNVSSTEYISSSDAPHSPSEMNASSTRFSSSGNTHTSSTRFNSYNTQKPSSSVYVAPLSPSEMGSNFNSSNNSSNRSSSSYVSSKQSYTAPRSPSEMNRNSNRYSGSSYTAPRSPSESNYATSKPSPSSSYRSSPRESRDSRSPYTSHSSYRPSPRDYGDSKSPYHSSYGRGGYDDRGSYSRYSGSSSRSDRTDSYRGSSNNSRYNDGRYTPRLDNPSPASYSTIPETYRSERRLGGHTVNNTVKTEPIPQNSPLSADSSDSTSNHLPYAEIVHISDGKSYDFENITIEGLTEKSFRGVFDSNLVIKGMADWDFEMKGVVFNIYNKTDPFGANTLNSKIDKAARVLADKKKVFYVKIDNSKYQGKLYIYPGCSAVRNELKCAPLNHAYFIGVLSFKQKKAEVELK</sequence>
<feature type="compositionally biased region" description="Basic and acidic residues" evidence="3">
    <location>
        <begin position="653"/>
        <end position="680"/>
    </location>
</feature>
<feature type="compositionally biased region" description="Low complexity" evidence="3">
    <location>
        <begin position="863"/>
        <end position="874"/>
    </location>
</feature>
<feature type="compositionally biased region" description="Low complexity" evidence="3">
    <location>
        <begin position="627"/>
        <end position="637"/>
    </location>
</feature>
<dbReference type="InterPro" id="IPR016197">
    <property type="entry name" value="Chromo-like_dom_sf"/>
</dbReference>
<dbReference type="EMBL" id="GG738922">
    <property type="protein sequence ID" value="EFC37107.1"/>
    <property type="molecule type" value="Genomic_DNA"/>
</dbReference>
<dbReference type="InParanoid" id="D2W1K6"/>
<dbReference type="PROSITE" id="PS00598">
    <property type="entry name" value="CHROMO_1"/>
    <property type="match status" value="1"/>
</dbReference>
<dbReference type="AlphaFoldDB" id="D2W1K6"/>
<dbReference type="InterPro" id="IPR023779">
    <property type="entry name" value="Chromodomain_CS"/>
</dbReference>
<feature type="compositionally biased region" description="Low complexity" evidence="3">
    <location>
        <begin position="290"/>
        <end position="303"/>
    </location>
</feature>
<feature type="region of interest" description="Disordered" evidence="3">
    <location>
        <begin position="743"/>
        <end position="1028"/>
    </location>
</feature>
<name>D2W1K6_NAEGR</name>
<feature type="region of interest" description="Disordered" evidence="3">
    <location>
        <begin position="622"/>
        <end position="641"/>
    </location>
</feature>
<feature type="compositionally biased region" description="Low complexity" evidence="3">
    <location>
        <begin position="888"/>
        <end position="898"/>
    </location>
</feature>
<dbReference type="GeneID" id="8856656"/>
<dbReference type="SUPFAM" id="SSF54160">
    <property type="entry name" value="Chromo domain-like"/>
    <property type="match status" value="1"/>
</dbReference>
<dbReference type="PROSITE" id="PS50013">
    <property type="entry name" value="CHROMO_2"/>
    <property type="match status" value="1"/>
</dbReference>
<feature type="compositionally biased region" description="Polar residues" evidence="3">
    <location>
        <begin position="516"/>
        <end position="535"/>
    </location>
</feature>
<feature type="compositionally biased region" description="Polar residues" evidence="3">
    <location>
        <begin position="442"/>
        <end position="451"/>
    </location>
</feature>
<comment type="subcellular location">
    <subcellularLocation>
        <location evidence="1">Nucleus</location>
    </subcellularLocation>
</comment>
<protein>
    <submittedName>
        <fullName evidence="5">Chromodomain-containing protein</fullName>
    </submittedName>
</protein>
<evidence type="ECO:0000256" key="3">
    <source>
        <dbReference type="SAM" id="MobiDB-lite"/>
    </source>
</evidence>
<feature type="compositionally biased region" description="Low complexity" evidence="3">
    <location>
        <begin position="481"/>
        <end position="490"/>
    </location>
</feature>
<reference evidence="5 6" key="1">
    <citation type="journal article" date="2010" name="Cell">
        <title>The genome of Naegleria gruberi illuminates early eukaryotic versatility.</title>
        <authorList>
            <person name="Fritz-Laylin L.K."/>
            <person name="Prochnik S.E."/>
            <person name="Ginger M.L."/>
            <person name="Dacks J.B."/>
            <person name="Carpenter M.L."/>
            <person name="Field M.C."/>
            <person name="Kuo A."/>
            <person name="Paredez A."/>
            <person name="Chapman J."/>
            <person name="Pham J."/>
            <person name="Shu S."/>
            <person name="Neupane R."/>
            <person name="Cipriano M."/>
            <person name="Mancuso J."/>
            <person name="Tu H."/>
            <person name="Salamov A."/>
            <person name="Lindquist E."/>
            <person name="Shapiro H."/>
            <person name="Lucas S."/>
            <person name="Grigoriev I.V."/>
            <person name="Cande W.Z."/>
            <person name="Fulton C."/>
            <person name="Rokhsar D.S."/>
            <person name="Dawson S.C."/>
        </authorList>
    </citation>
    <scope>NUCLEOTIDE SEQUENCE [LARGE SCALE GENOMIC DNA]</scope>
    <source>
        <strain evidence="5 6">NEG-M</strain>
    </source>
</reference>
<feature type="compositionally biased region" description="Polar residues" evidence="3">
    <location>
        <begin position="767"/>
        <end position="818"/>
    </location>
</feature>
<dbReference type="Proteomes" id="UP000006671">
    <property type="component" value="Unassembled WGS sequence"/>
</dbReference>
<feature type="compositionally biased region" description="Low complexity" evidence="3">
    <location>
        <begin position="826"/>
        <end position="852"/>
    </location>
</feature>
<dbReference type="GO" id="GO:0005634">
    <property type="term" value="C:nucleus"/>
    <property type="evidence" value="ECO:0007669"/>
    <property type="project" value="UniProtKB-SubCell"/>
</dbReference>
<feature type="compositionally biased region" description="Polar residues" evidence="3">
    <location>
        <begin position="466"/>
        <end position="475"/>
    </location>
</feature>
<feature type="compositionally biased region" description="Low complexity" evidence="3">
    <location>
        <begin position="536"/>
        <end position="574"/>
    </location>
</feature>
<proteinExistence type="predicted"/>
<feature type="compositionally biased region" description="Polar residues" evidence="3">
    <location>
        <begin position="242"/>
        <end position="262"/>
    </location>
</feature>
<feature type="compositionally biased region" description="Low complexity" evidence="3">
    <location>
        <begin position="502"/>
        <end position="515"/>
    </location>
</feature>
<evidence type="ECO:0000313" key="5">
    <source>
        <dbReference type="EMBL" id="EFC37107.1"/>
    </source>
</evidence>
<feature type="region of interest" description="Disordered" evidence="3">
    <location>
        <begin position="650"/>
        <end position="718"/>
    </location>
</feature>
<feature type="compositionally biased region" description="Polar residues" evidence="3">
    <location>
        <begin position="875"/>
        <end position="887"/>
    </location>
</feature>
<dbReference type="Gene3D" id="2.40.50.40">
    <property type="match status" value="1"/>
</dbReference>
<dbReference type="OrthoDB" id="1918685at2759"/>
<feature type="region of interest" description="Disordered" evidence="3">
    <location>
        <begin position="425"/>
        <end position="587"/>
    </location>
</feature>
<evidence type="ECO:0000256" key="1">
    <source>
        <dbReference type="ARBA" id="ARBA00004123"/>
    </source>
</evidence>
<dbReference type="OMA" id="ENMEDHI"/>
<feature type="compositionally biased region" description="Low complexity" evidence="3">
    <location>
        <begin position="961"/>
        <end position="970"/>
    </location>
</feature>
<feature type="compositionally biased region" description="Polar residues" evidence="3">
    <location>
        <begin position="575"/>
        <end position="587"/>
    </location>
</feature>
<feature type="region of interest" description="Disordered" evidence="3">
    <location>
        <begin position="72"/>
        <end position="262"/>
    </location>
</feature>
<keyword evidence="6" id="KW-1185">Reference proteome</keyword>
<dbReference type="VEuPathDB" id="AmoebaDB:NAEGRDRAFT_53987"/>
<feature type="domain" description="Chromo" evidence="4">
    <location>
        <begin position="9"/>
        <end position="62"/>
    </location>
</feature>
<dbReference type="KEGG" id="ngr:NAEGRDRAFT_53987"/>
<feature type="compositionally biased region" description="Polar residues" evidence="3">
    <location>
        <begin position="491"/>
        <end position="501"/>
    </location>
</feature>
<organism evidence="6">
    <name type="scientific">Naegleria gruberi</name>
    <name type="common">Amoeba</name>
    <dbReference type="NCBI Taxonomy" id="5762"/>
    <lineage>
        <taxon>Eukaryota</taxon>
        <taxon>Discoba</taxon>
        <taxon>Heterolobosea</taxon>
        <taxon>Tetramitia</taxon>
        <taxon>Eutetramitia</taxon>
        <taxon>Vahlkampfiidae</taxon>
        <taxon>Naegleria</taxon>
    </lineage>
</organism>
<feature type="compositionally biased region" description="Basic and acidic residues" evidence="3">
    <location>
        <begin position="134"/>
        <end position="158"/>
    </location>
</feature>
<dbReference type="CDD" id="cd00024">
    <property type="entry name" value="CD_CSD"/>
    <property type="match status" value="1"/>
</dbReference>
<feature type="compositionally biased region" description="Acidic residues" evidence="3">
    <location>
        <begin position="167"/>
        <end position="177"/>
    </location>
</feature>
<feature type="compositionally biased region" description="Low complexity" evidence="3">
    <location>
        <begin position="80"/>
        <end position="102"/>
    </location>
</feature>
<dbReference type="STRING" id="5762.D2W1K6"/>
<evidence type="ECO:0000313" key="6">
    <source>
        <dbReference type="Proteomes" id="UP000006671"/>
    </source>
</evidence>
<feature type="compositionally biased region" description="Polar residues" evidence="3">
    <location>
        <begin position="1004"/>
        <end position="1017"/>
    </location>
</feature>
<accession>D2W1K6</accession>
<feature type="region of interest" description="Disordered" evidence="3">
    <location>
        <begin position="274"/>
        <end position="303"/>
    </location>
</feature>
<evidence type="ECO:0000256" key="2">
    <source>
        <dbReference type="ARBA" id="ARBA00023242"/>
    </source>
</evidence>
<dbReference type="Pfam" id="PF00385">
    <property type="entry name" value="Chromo"/>
    <property type="match status" value="1"/>
</dbReference>
<feature type="compositionally biased region" description="Low complexity" evidence="3">
    <location>
        <begin position="684"/>
        <end position="711"/>
    </location>
</feature>
<dbReference type="InterPro" id="IPR023780">
    <property type="entry name" value="Chromo_domain"/>
</dbReference>